<dbReference type="InterPro" id="IPR002252">
    <property type="entry name" value="Glyco_hydro_36"/>
</dbReference>
<feature type="binding site" evidence="7">
    <location>
        <position position="487"/>
    </location>
    <ligand>
        <name>substrate</name>
    </ligand>
</feature>
<dbReference type="InterPro" id="IPR017853">
    <property type="entry name" value="GH"/>
</dbReference>
<evidence type="ECO:0000256" key="3">
    <source>
        <dbReference type="ARBA" id="ARBA00022801"/>
    </source>
</evidence>
<dbReference type="Gene3D" id="2.70.98.60">
    <property type="entry name" value="alpha-galactosidase from lactobacil brevis"/>
    <property type="match status" value="1"/>
</dbReference>
<dbReference type="PANTHER" id="PTHR43053">
    <property type="entry name" value="GLYCOSIDASE FAMILY 31"/>
    <property type="match status" value="1"/>
</dbReference>
<feature type="active site" description="Proton donor" evidence="6">
    <location>
        <position position="509"/>
    </location>
</feature>
<proteinExistence type="inferred from homology"/>
<dbReference type="AlphaFoldDB" id="A0A1D9DXS0"/>
<dbReference type="SUPFAM" id="SSF51445">
    <property type="entry name" value="(Trans)glycosidases"/>
    <property type="match status" value="1"/>
</dbReference>
<dbReference type="FunFam" id="3.20.20.70:FF:000118">
    <property type="entry name" value="Alpha-galactosidase"/>
    <property type="match status" value="1"/>
</dbReference>
<feature type="active site" description="Nucleophile" evidence="6">
    <location>
        <position position="445"/>
    </location>
</feature>
<keyword evidence="11" id="KW-1185">Reference proteome</keyword>
<organism evidence="10 11">
    <name type="scientific">Candidatus Rhodoluna planktonica</name>
    <dbReference type="NCBI Taxonomy" id="535712"/>
    <lineage>
        <taxon>Bacteria</taxon>
        <taxon>Bacillati</taxon>
        <taxon>Actinomycetota</taxon>
        <taxon>Actinomycetes</taxon>
        <taxon>Micrococcales</taxon>
        <taxon>Microbacteriaceae</taxon>
        <taxon>Luna cluster</taxon>
        <taxon>Luna-1 subcluster</taxon>
        <taxon>Rhodoluna</taxon>
    </lineage>
</organism>
<dbReference type="PANTHER" id="PTHR43053:SF3">
    <property type="entry name" value="ALPHA-GALACTOSIDASE C-RELATED"/>
    <property type="match status" value="1"/>
</dbReference>
<dbReference type="CDD" id="cd14791">
    <property type="entry name" value="GH36"/>
    <property type="match status" value="1"/>
</dbReference>
<dbReference type="InterPro" id="IPR013780">
    <property type="entry name" value="Glyco_hydro_b"/>
</dbReference>
<accession>A0A1D9DXS0</accession>
<dbReference type="PROSITE" id="PS00512">
    <property type="entry name" value="ALPHA_GALACTOSIDASE"/>
    <property type="match status" value="1"/>
</dbReference>
<dbReference type="EC" id="3.2.1.22" evidence="2 5"/>
<dbReference type="EMBL" id="CP015208">
    <property type="protein sequence ID" value="AOY55595.1"/>
    <property type="molecule type" value="Genomic_DNA"/>
</dbReference>
<dbReference type="InterPro" id="IPR031704">
    <property type="entry name" value="Glyco_hydro_36_N"/>
</dbReference>
<feature type="binding site" evidence="7">
    <location>
        <position position="410"/>
    </location>
    <ligand>
        <name>substrate</name>
    </ligand>
</feature>
<dbReference type="STRING" id="535712.A4Z71_00855"/>
<evidence type="ECO:0000313" key="10">
    <source>
        <dbReference type="EMBL" id="AOY55595.1"/>
    </source>
</evidence>
<keyword evidence="3 5" id="KW-0378">Hydrolase</keyword>
<dbReference type="Pfam" id="PF16875">
    <property type="entry name" value="Glyco_hydro_36N"/>
    <property type="match status" value="1"/>
</dbReference>
<dbReference type="Proteomes" id="UP000243784">
    <property type="component" value="Chromosome"/>
</dbReference>
<dbReference type="PRINTS" id="PR00743">
    <property type="entry name" value="GLHYDRLASE36"/>
</dbReference>
<feature type="domain" description="Glycosyl hydrolase family 36 N-terminal" evidence="9">
    <location>
        <begin position="27"/>
        <end position="252"/>
    </location>
</feature>
<dbReference type="Pfam" id="PF16874">
    <property type="entry name" value="Glyco_hydro_36C"/>
    <property type="match status" value="1"/>
</dbReference>
<reference evidence="10 11" key="1">
    <citation type="journal article" date="2016" name="Biochim. Biophys. Acta">
        <title>Photochemical characterization of actinorhodopsin and its functional existence in the natural host.</title>
        <authorList>
            <person name="Nakamura S."/>
            <person name="Kikukawa T."/>
            <person name="Tamogami J."/>
            <person name="Kamiya M."/>
            <person name="Aizawa T."/>
            <person name="Hahn M.W."/>
            <person name="Ihara K."/>
            <person name="Kamo N."/>
            <person name="Demura M."/>
        </authorList>
    </citation>
    <scope>NUCLEOTIDE SEQUENCE [LARGE SCALE GENOMIC DNA]</scope>
    <source>
        <strain evidence="10 11">MWH-Dar1</strain>
    </source>
</reference>
<evidence type="ECO:0000259" key="8">
    <source>
        <dbReference type="Pfam" id="PF16874"/>
    </source>
</evidence>
<dbReference type="GO" id="GO:0004557">
    <property type="term" value="F:alpha-galactosidase activity"/>
    <property type="evidence" value="ECO:0007669"/>
    <property type="project" value="UniProtKB-UniRule"/>
</dbReference>
<evidence type="ECO:0000256" key="7">
    <source>
        <dbReference type="PIRSR" id="PIRSR005536-2"/>
    </source>
</evidence>
<evidence type="ECO:0000259" key="9">
    <source>
        <dbReference type="Pfam" id="PF16875"/>
    </source>
</evidence>
<dbReference type="InterPro" id="IPR000111">
    <property type="entry name" value="Glyco_hydro_27/36_CS"/>
</dbReference>
<feature type="binding site" evidence="7">
    <location>
        <begin position="333"/>
        <end position="334"/>
    </location>
    <ligand>
        <name>substrate</name>
    </ligand>
</feature>
<dbReference type="PIRSF" id="PIRSF005536">
    <property type="entry name" value="Agal"/>
    <property type="match status" value="1"/>
</dbReference>
<dbReference type="OrthoDB" id="9758822at2"/>
<feature type="domain" description="Glycosyl hydrolase family 36 C-terminal" evidence="8">
    <location>
        <begin position="612"/>
        <end position="692"/>
    </location>
</feature>
<dbReference type="InterPro" id="IPR038417">
    <property type="entry name" value="Alpga-gal_N_sf"/>
</dbReference>
<evidence type="ECO:0000256" key="5">
    <source>
        <dbReference type="PIRNR" id="PIRNR005536"/>
    </source>
</evidence>
<dbReference type="InterPro" id="IPR013785">
    <property type="entry name" value="Aldolase_TIM"/>
</dbReference>
<dbReference type="KEGG" id="rpla:A4Z71_00855"/>
<dbReference type="RefSeq" id="WP_070954110.1">
    <property type="nucleotide sequence ID" value="NZ_CP015208.1"/>
</dbReference>
<evidence type="ECO:0000256" key="2">
    <source>
        <dbReference type="ARBA" id="ARBA00012755"/>
    </source>
</evidence>
<gene>
    <name evidence="10" type="ORF">A4Z71_00855</name>
</gene>
<dbReference type="Gene3D" id="2.60.40.1180">
    <property type="entry name" value="Golgi alpha-mannosidase II"/>
    <property type="match status" value="1"/>
</dbReference>
<feature type="binding site" evidence="7">
    <location>
        <begin position="443"/>
        <end position="447"/>
    </location>
    <ligand>
        <name>substrate</name>
    </ligand>
</feature>
<sequence>MSQNLIETLIHLKADGVSVVIDTSANTPAVLYWGSAITNPGDIVQAQLEPTPHCDFDHPETIGIWRENARGFIGEPALVGSRVGRDFSHKFNLVRTEQHGNSVTFTSVDAAAELEVSAKFVLEPQGVLKVSQKVTNLGLTEFMVNALTAYLPVPDYTSEILDFHGRWMNERQPQTLPINVGTWVREGREGRSGHDYTIVQFAMPNGTTFERGEVWGLSLAWSGNNRHIVERTAIGRTFLGTGELLLPSEVVLSSGESYEAPEVVAFYSANGIDGVSDRAYRMFRSRAKHPTNVRPRPLTLNVWEAVYFDHNIEKLSALAEAAAEIGVERFVLDDGWFGARRNDHAGLGDWVVSKDVWPNGLSPIVDKVKSLGMEFGLWFEGEMVNPNSDLYRAHPEWILHAGDRVPPTNRNQLVLDLAHEGAYQHVFNQVNAILSEYDIAYIKWDHNRTLSEPAHFGQAAVRRQAQAIYRMFDELKAAHPGLEIESCASGGGRIDLGMIEHADRFWTSDNNDALERQSINRYTSIVIPPEMLGTHIGPVKAHSTGRTHTNTFRAVTALWGHAGLEWDLTEANAEERAFLKSWVDFYKEKRSMLHTGRVVRADQSEPNAWVHGVVSQDQSEGLYMLAQLRPSLYSRPANIRLAGLDPNADYLVRLIEPAGPAVAMQILPPKWYDGVRMSGDLLAKLGLRAPVLRPEQAMLIEAKRI</sequence>
<dbReference type="Pfam" id="PF02065">
    <property type="entry name" value="Melibiase"/>
    <property type="match status" value="1"/>
</dbReference>
<dbReference type="InterPro" id="IPR050985">
    <property type="entry name" value="Alpha-glycosidase_related"/>
</dbReference>
<evidence type="ECO:0000256" key="1">
    <source>
        <dbReference type="ARBA" id="ARBA00001255"/>
    </source>
</evidence>
<dbReference type="InterPro" id="IPR031705">
    <property type="entry name" value="Glyco_hydro_36_C"/>
</dbReference>
<feature type="binding site" evidence="7">
    <location>
        <position position="509"/>
    </location>
    <ligand>
        <name>substrate</name>
    </ligand>
</feature>
<dbReference type="Gene3D" id="3.20.20.70">
    <property type="entry name" value="Aldolase class I"/>
    <property type="match status" value="1"/>
</dbReference>
<dbReference type="GO" id="GO:0016052">
    <property type="term" value="P:carbohydrate catabolic process"/>
    <property type="evidence" value="ECO:0007669"/>
    <property type="project" value="InterPro"/>
</dbReference>
<evidence type="ECO:0000256" key="4">
    <source>
        <dbReference type="ARBA" id="ARBA00023295"/>
    </source>
</evidence>
<name>A0A1D9DXS0_9MICO</name>
<feature type="binding site" evidence="7">
    <location>
        <position position="167"/>
    </location>
    <ligand>
        <name>substrate</name>
    </ligand>
</feature>
<comment type="catalytic activity">
    <reaction evidence="1 5">
        <text>Hydrolysis of terminal, non-reducing alpha-D-galactose residues in alpha-D-galactosides, including galactose oligosaccharides, galactomannans and galactolipids.</text>
        <dbReference type="EC" id="3.2.1.22"/>
    </reaction>
</comment>
<protein>
    <recommendedName>
        <fullName evidence="2 5">Alpha-galactosidase</fullName>
        <ecNumber evidence="2 5">3.2.1.22</ecNumber>
    </recommendedName>
</protein>
<comment type="similarity">
    <text evidence="5">Belongs to the glycosyl hydrolase.</text>
</comment>
<evidence type="ECO:0000256" key="6">
    <source>
        <dbReference type="PIRSR" id="PIRSR005536-1"/>
    </source>
</evidence>
<evidence type="ECO:0000313" key="11">
    <source>
        <dbReference type="Proteomes" id="UP000243784"/>
    </source>
</evidence>
<keyword evidence="4 5" id="KW-0326">Glycosidase</keyword>